<dbReference type="AlphaFoldDB" id="A0A383AKB1"/>
<evidence type="ECO:0000313" key="1">
    <source>
        <dbReference type="EMBL" id="SVE08336.1"/>
    </source>
</evidence>
<feature type="non-terminal residue" evidence="1">
    <location>
        <position position="1"/>
    </location>
</feature>
<name>A0A383AKB1_9ZZZZ</name>
<protein>
    <submittedName>
        <fullName evidence="1">Uncharacterized protein</fullName>
    </submittedName>
</protein>
<dbReference type="EMBL" id="UINC01192955">
    <property type="protein sequence ID" value="SVE08336.1"/>
    <property type="molecule type" value="Genomic_DNA"/>
</dbReference>
<gene>
    <name evidence="1" type="ORF">METZ01_LOCUS461190</name>
</gene>
<accession>A0A383AKB1</accession>
<organism evidence="1">
    <name type="scientific">marine metagenome</name>
    <dbReference type="NCBI Taxonomy" id="408172"/>
    <lineage>
        <taxon>unclassified sequences</taxon>
        <taxon>metagenomes</taxon>
        <taxon>ecological metagenomes</taxon>
    </lineage>
</organism>
<sequence>YIVIHCSSILSGLWLNSRGLVKETIHDMKTCKVSILDPTNNL</sequence>
<reference evidence="1" key="1">
    <citation type="submission" date="2018-05" db="EMBL/GenBank/DDBJ databases">
        <authorList>
            <person name="Lanie J.A."/>
            <person name="Ng W.-L."/>
            <person name="Kazmierczak K.M."/>
            <person name="Andrzejewski T.M."/>
            <person name="Davidsen T.M."/>
            <person name="Wayne K.J."/>
            <person name="Tettelin H."/>
            <person name="Glass J.I."/>
            <person name="Rusch D."/>
            <person name="Podicherti R."/>
            <person name="Tsui H.-C.T."/>
            <person name="Winkler M.E."/>
        </authorList>
    </citation>
    <scope>NUCLEOTIDE SEQUENCE</scope>
</reference>
<proteinExistence type="predicted"/>